<protein>
    <recommendedName>
        <fullName evidence="3 7">Ornithine carbamoyltransferase</fullName>
        <shortName evidence="7">OTCase</shortName>
        <ecNumber evidence="3 7">2.1.3.3</ecNumber>
    </recommendedName>
</protein>
<comment type="catalytic activity">
    <reaction evidence="6 7">
        <text>carbamoyl phosphate + L-ornithine = L-citrulline + phosphate + H(+)</text>
        <dbReference type="Rhea" id="RHEA:19513"/>
        <dbReference type="ChEBI" id="CHEBI:15378"/>
        <dbReference type="ChEBI" id="CHEBI:43474"/>
        <dbReference type="ChEBI" id="CHEBI:46911"/>
        <dbReference type="ChEBI" id="CHEBI:57743"/>
        <dbReference type="ChEBI" id="CHEBI:58228"/>
        <dbReference type="EC" id="2.1.3.3"/>
    </reaction>
</comment>
<keyword evidence="4 7" id="KW-0963">Cytoplasm</keyword>
<dbReference type="PRINTS" id="PR00100">
    <property type="entry name" value="AOTCASE"/>
</dbReference>
<organism evidence="10 11">
    <name type="scientific">Bombilactobacillus thymidiniphilus</name>
    <dbReference type="NCBI Taxonomy" id="2923363"/>
    <lineage>
        <taxon>Bacteria</taxon>
        <taxon>Bacillati</taxon>
        <taxon>Bacillota</taxon>
        <taxon>Bacilli</taxon>
        <taxon>Lactobacillales</taxon>
        <taxon>Lactobacillaceae</taxon>
        <taxon>Bombilactobacillus</taxon>
    </lineage>
</organism>
<feature type="domain" description="Aspartate/ornithine carbamoyltransferase Asp/Orn-binding" evidence="8">
    <location>
        <begin position="162"/>
        <end position="336"/>
    </location>
</feature>
<dbReference type="Pfam" id="PF00185">
    <property type="entry name" value="OTCace"/>
    <property type="match status" value="1"/>
</dbReference>
<dbReference type="PANTHER" id="PTHR45753">
    <property type="entry name" value="ORNITHINE CARBAMOYLTRANSFERASE, MITOCHONDRIAL"/>
    <property type="match status" value="1"/>
</dbReference>
<evidence type="ECO:0000256" key="5">
    <source>
        <dbReference type="ARBA" id="ARBA00022679"/>
    </source>
</evidence>
<dbReference type="SUPFAM" id="SSF53671">
    <property type="entry name" value="Aspartate/ornithine carbamoyltransferase"/>
    <property type="match status" value="1"/>
</dbReference>
<reference evidence="10 11" key="1">
    <citation type="journal article" date="2022" name="Int. J. Syst. Evol. Microbiol.">
        <title>Apilactobacillus apisilvae sp. nov., Nicolia spurrieriana gen. nov. sp. nov., Bombilactobacillus folatiphilus sp. nov. and Bombilactobacillus thymidiniphilus sp. nov., four new lactic acid bacterial isolates from stingless bees Tetragonula carbonaria and Austroplebeia australis.</title>
        <authorList>
            <person name="Oliphant S.A."/>
            <person name="Watson-Haigh N.S."/>
            <person name="Sumby K.M."/>
            <person name="Gardner J."/>
            <person name="Groom S."/>
            <person name="Jiranek V."/>
        </authorList>
    </citation>
    <scope>NUCLEOTIDE SEQUENCE [LARGE SCALE GENOMIC DNA]</scope>
    <source>
        <strain evidence="10 11">SG4_A1</strain>
    </source>
</reference>
<dbReference type="PROSITE" id="PS00097">
    <property type="entry name" value="CARBAMOYLTRANSFERASE"/>
    <property type="match status" value="1"/>
</dbReference>
<dbReference type="Gene3D" id="3.40.50.1370">
    <property type="entry name" value="Aspartate/ornithine carbamoyltransferase"/>
    <property type="match status" value="2"/>
</dbReference>
<keyword evidence="5 7" id="KW-0808">Transferase</keyword>
<dbReference type="InterPro" id="IPR006130">
    <property type="entry name" value="Asp/Orn_carbamoylTrfase"/>
</dbReference>
<accession>A0ABY4PB47</accession>
<gene>
    <name evidence="10" type="primary">argF</name>
    <name evidence="10" type="ORF">MOO47_04240</name>
</gene>
<dbReference type="InterPro" id="IPR006132">
    <property type="entry name" value="Asp/Orn_carbamoyltranf_P-bd"/>
</dbReference>
<dbReference type="PANTHER" id="PTHR45753:SF1">
    <property type="entry name" value="ORNITHINE CARBAMOYLTRANSFERASE, CATABOLIC"/>
    <property type="match status" value="1"/>
</dbReference>
<dbReference type="PRINTS" id="PR00102">
    <property type="entry name" value="OTCASE"/>
</dbReference>
<comment type="caution">
    <text evidence="7">Lacks conserved residue(s) required for the propagation of feature annotation.</text>
</comment>
<dbReference type="GO" id="GO:0004585">
    <property type="term" value="F:ornithine carbamoyltransferase activity"/>
    <property type="evidence" value="ECO:0007669"/>
    <property type="project" value="UniProtKB-EC"/>
</dbReference>
<proteinExistence type="inferred from homology"/>
<dbReference type="NCBIfam" id="TIGR00658">
    <property type="entry name" value="orni_carb_tr"/>
    <property type="match status" value="1"/>
</dbReference>
<evidence type="ECO:0000259" key="8">
    <source>
        <dbReference type="Pfam" id="PF00185"/>
    </source>
</evidence>
<dbReference type="InterPro" id="IPR002292">
    <property type="entry name" value="Orn/put_carbamltrans"/>
</dbReference>
<comment type="subcellular location">
    <subcellularLocation>
        <location evidence="1 7">Cytoplasm</location>
    </subcellularLocation>
</comment>
<feature type="binding site" evidence="7">
    <location>
        <begin position="243"/>
        <end position="244"/>
    </location>
    <ligand>
        <name>L-ornithine</name>
        <dbReference type="ChEBI" id="CHEBI:46911"/>
    </ligand>
</feature>
<evidence type="ECO:0000256" key="2">
    <source>
        <dbReference type="ARBA" id="ARBA00007805"/>
    </source>
</evidence>
<feature type="binding site" evidence="7">
    <location>
        <begin position="143"/>
        <end position="146"/>
    </location>
    <ligand>
        <name>carbamoyl phosphate</name>
        <dbReference type="ChEBI" id="CHEBI:58228"/>
    </ligand>
</feature>
<dbReference type="EMBL" id="CP093365">
    <property type="protein sequence ID" value="UQS82998.1"/>
    <property type="molecule type" value="Genomic_DNA"/>
</dbReference>
<feature type="binding site" evidence="7">
    <location>
        <begin position="65"/>
        <end position="68"/>
    </location>
    <ligand>
        <name>carbamoyl phosphate</name>
        <dbReference type="ChEBI" id="CHEBI:58228"/>
    </ligand>
</feature>
<evidence type="ECO:0000256" key="3">
    <source>
        <dbReference type="ARBA" id="ARBA00013007"/>
    </source>
</evidence>
<evidence type="ECO:0000256" key="4">
    <source>
        <dbReference type="ARBA" id="ARBA00022490"/>
    </source>
</evidence>
<dbReference type="InterPro" id="IPR036901">
    <property type="entry name" value="Asp/Orn_carbamoylTrfase_sf"/>
</dbReference>
<dbReference type="Proteomes" id="UP000831947">
    <property type="component" value="Chromosome"/>
</dbReference>
<feature type="binding site" evidence="7">
    <location>
        <begin position="281"/>
        <end position="282"/>
    </location>
    <ligand>
        <name>carbamoyl phosphate</name>
        <dbReference type="ChEBI" id="CHEBI:58228"/>
    </ligand>
</feature>
<feature type="binding site" evidence="7">
    <location>
        <position position="175"/>
    </location>
    <ligand>
        <name>L-ornithine</name>
        <dbReference type="ChEBI" id="CHEBI:46911"/>
    </ligand>
</feature>
<feature type="binding site" evidence="7">
    <location>
        <position position="239"/>
    </location>
    <ligand>
        <name>L-ornithine</name>
        <dbReference type="ChEBI" id="CHEBI:46911"/>
    </ligand>
</feature>
<evidence type="ECO:0000256" key="6">
    <source>
        <dbReference type="ARBA" id="ARBA00048772"/>
    </source>
</evidence>
<feature type="binding site" evidence="7">
    <location>
        <position position="116"/>
    </location>
    <ligand>
        <name>carbamoyl phosphate</name>
        <dbReference type="ChEBI" id="CHEBI:58228"/>
    </ligand>
</feature>
<feature type="domain" description="Aspartate/ornithine carbamoyltransferase carbamoyl-P binding" evidence="9">
    <location>
        <begin position="16"/>
        <end position="156"/>
    </location>
</feature>
<dbReference type="InterPro" id="IPR006131">
    <property type="entry name" value="Asp_carbamoyltransf_Asp/Orn-bd"/>
</dbReference>
<dbReference type="InterPro" id="IPR024904">
    <property type="entry name" value="OTCase_ArgI"/>
</dbReference>
<dbReference type="Pfam" id="PF02729">
    <property type="entry name" value="OTCace_N"/>
    <property type="match status" value="1"/>
</dbReference>
<evidence type="ECO:0000259" key="9">
    <source>
        <dbReference type="Pfam" id="PF02729"/>
    </source>
</evidence>
<evidence type="ECO:0000313" key="10">
    <source>
        <dbReference type="EMBL" id="UQS82998.1"/>
    </source>
</evidence>
<evidence type="ECO:0000256" key="1">
    <source>
        <dbReference type="ARBA" id="ARBA00004496"/>
    </source>
</evidence>
<evidence type="ECO:0000256" key="7">
    <source>
        <dbReference type="HAMAP-Rule" id="MF_01109"/>
    </source>
</evidence>
<name>A0ABY4PB47_9LACO</name>
<keyword evidence="11" id="KW-1185">Reference proteome</keyword>
<sequence length="351" mass="39460">MDLRFNGQQMSLLQGRSILAETSMSPAEMQYLVDFGLHLKYLKRHNIPHRYLEGKSIALIFEKASTRTRSSFVTAAVEMGAYPDYLGKDDIHLGVKESVEDTAKILGSMFDGIEFRGFKQQTVDDLAKYSGVPVWNGLTDEWHPTQTIPDLMTLKENFGYLKGLTLTFVGDGHNNVANSLLVGGSMLGVNVHIVAPKSLLPDSKKVDLAQKYAAESGAKIMITDDIDKGVRGSNAIYTDVWVSMGENDWQERIKLLHPYQVNMDLMKKTQMPDDQLIFMHCLPAFHDASTEYGQKIAKEYGITEMEVTDEVFRSQYSRVFEEGENRKHGIKAIMAATLGDLFIPELTTFKK</sequence>
<feature type="binding site" evidence="7">
    <location>
        <position position="326"/>
    </location>
    <ligand>
        <name>carbamoyl phosphate</name>
        <dbReference type="ChEBI" id="CHEBI:58228"/>
    </ligand>
</feature>
<evidence type="ECO:0000313" key="11">
    <source>
        <dbReference type="Proteomes" id="UP000831947"/>
    </source>
</evidence>
<dbReference type="HAMAP" id="MF_01109">
    <property type="entry name" value="OTCase"/>
    <property type="match status" value="1"/>
</dbReference>
<dbReference type="EC" id="2.1.3.3" evidence="3 7"/>
<dbReference type="RefSeq" id="WP_249512225.1">
    <property type="nucleotide sequence ID" value="NZ_CP093365.1"/>
</dbReference>
<comment type="similarity">
    <text evidence="2 7">Belongs to the aspartate/ornithine carbamoyltransferase superfamily. OTCase family.</text>
</comment>